<keyword evidence="5" id="KW-1185">Reference proteome</keyword>
<sequence>MRRTAVLLLTAVLAAGCSTTRTPAPPAPSTSSAAPTEAPTRAAPPPAAPRDGTCHDLTYTEAVAPTARSSDVACGDEHTSQTFHVGTLDRVVGGRLLAVDARRLQDEAAAECPDRLAELLGGTEEQRRLSMLRSVWFTPTVGQSDRGADWLRCDAVAVAGPETLLPLAGPLGGVLDTEAGRERYGMCGTAEPGTGGFERVACATRHSWRALRTVGLPDGDYPGQEVAQAAGETPCTDAGRAAADDPLDFQWGYEWPTAEQWAAGQTYGICWAPDA</sequence>
<evidence type="ECO:0000259" key="3">
    <source>
        <dbReference type="Pfam" id="PF13845"/>
    </source>
</evidence>
<feature type="signal peptide" evidence="2">
    <location>
        <begin position="1"/>
        <end position="23"/>
    </location>
</feature>
<dbReference type="InterPro" id="IPR026004">
    <property type="entry name" value="Septum_form"/>
</dbReference>
<dbReference type="RefSeq" id="WP_343920695.1">
    <property type="nucleotide sequence ID" value="NZ_BAAAJT010000002.1"/>
</dbReference>
<feature type="compositionally biased region" description="Low complexity" evidence="1">
    <location>
        <begin position="29"/>
        <end position="41"/>
    </location>
</feature>
<evidence type="ECO:0000313" key="5">
    <source>
        <dbReference type="Proteomes" id="UP001597351"/>
    </source>
</evidence>
<protein>
    <submittedName>
        <fullName evidence="4">Septum formation family protein</fullName>
    </submittedName>
</protein>
<evidence type="ECO:0000256" key="1">
    <source>
        <dbReference type="SAM" id="MobiDB-lite"/>
    </source>
</evidence>
<evidence type="ECO:0000313" key="4">
    <source>
        <dbReference type="EMBL" id="MFD1948541.1"/>
    </source>
</evidence>
<gene>
    <name evidence="4" type="ORF">ACFSDE_17185</name>
</gene>
<name>A0ABW4TSE8_9ACTN</name>
<dbReference type="PROSITE" id="PS51257">
    <property type="entry name" value="PROKAR_LIPOPROTEIN"/>
    <property type="match status" value="1"/>
</dbReference>
<feature type="region of interest" description="Disordered" evidence="1">
    <location>
        <begin position="19"/>
        <end position="54"/>
    </location>
</feature>
<feature type="domain" description="Septum formation-related" evidence="3">
    <location>
        <begin position="52"/>
        <end position="267"/>
    </location>
</feature>
<dbReference type="Proteomes" id="UP001597351">
    <property type="component" value="Unassembled WGS sequence"/>
</dbReference>
<comment type="caution">
    <text evidence="4">The sequence shown here is derived from an EMBL/GenBank/DDBJ whole genome shotgun (WGS) entry which is preliminary data.</text>
</comment>
<accession>A0ABW4TSE8</accession>
<dbReference type="EMBL" id="JBHUGD010000003">
    <property type="protein sequence ID" value="MFD1948541.1"/>
    <property type="molecule type" value="Genomic_DNA"/>
</dbReference>
<reference evidence="5" key="1">
    <citation type="journal article" date="2019" name="Int. J. Syst. Evol. Microbiol.">
        <title>The Global Catalogue of Microorganisms (GCM) 10K type strain sequencing project: providing services to taxonomists for standard genome sequencing and annotation.</title>
        <authorList>
            <consortium name="The Broad Institute Genomics Platform"/>
            <consortium name="The Broad Institute Genome Sequencing Center for Infectious Disease"/>
            <person name="Wu L."/>
            <person name="Ma J."/>
        </authorList>
    </citation>
    <scope>NUCLEOTIDE SEQUENCE [LARGE SCALE GENOMIC DNA]</scope>
    <source>
        <strain evidence="5">CGMCC 1.12477</strain>
    </source>
</reference>
<evidence type="ECO:0000256" key="2">
    <source>
        <dbReference type="SAM" id="SignalP"/>
    </source>
</evidence>
<organism evidence="4 5">
    <name type="scientific">Nocardioides aestuarii</name>
    <dbReference type="NCBI Taxonomy" id="252231"/>
    <lineage>
        <taxon>Bacteria</taxon>
        <taxon>Bacillati</taxon>
        <taxon>Actinomycetota</taxon>
        <taxon>Actinomycetes</taxon>
        <taxon>Propionibacteriales</taxon>
        <taxon>Nocardioidaceae</taxon>
        <taxon>Nocardioides</taxon>
    </lineage>
</organism>
<dbReference type="Pfam" id="PF13845">
    <property type="entry name" value="Septum_form"/>
    <property type="match status" value="1"/>
</dbReference>
<feature type="chain" id="PRO_5045458364" evidence="2">
    <location>
        <begin position="24"/>
        <end position="275"/>
    </location>
</feature>
<proteinExistence type="predicted"/>
<keyword evidence="2" id="KW-0732">Signal</keyword>